<gene>
    <name evidence="8" type="primary">acpP</name>
    <name evidence="12" type="ORF">SAMN02745199_1186</name>
</gene>
<name>A0A1M5T5Q9_9BACT</name>
<dbReference type="Proteomes" id="UP000242592">
    <property type="component" value="Unassembled WGS sequence"/>
</dbReference>
<keyword evidence="4 8" id="KW-0597">Phosphoprotein</keyword>
<dbReference type="GO" id="GO:0005829">
    <property type="term" value="C:cytosol"/>
    <property type="evidence" value="ECO:0007669"/>
    <property type="project" value="TreeGrafter"/>
</dbReference>
<dbReference type="NCBIfam" id="NF002148">
    <property type="entry name" value="PRK00982.1-2"/>
    <property type="match status" value="1"/>
</dbReference>
<evidence type="ECO:0000256" key="5">
    <source>
        <dbReference type="ARBA" id="ARBA00022832"/>
    </source>
</evidence>
<accession>A0A1M5T5Q9</accession>
<evidence type="ECO:0000256" key="2">
    <source>
        <dbReference type="ARBA" id="ARBA00022450"/>
    </source>
</evidence>
<evidence type="ECO:0000256" key="9">
    <source>
        <dbReference type="NCBIfam" id="TIGR00517"/>
    </source>
</evidence>
<dbReference type="InterPro" id="IPR020806">
    <property type="entry name" value="PKS_PP-bd"/>
</dbReference>
<dbReference type="EMBL" id="FQXN01000004">
    <property type="protein sequence ID" value="SHH46097.1"/>
    <property type="molecule type" value="Genomic_DNA"/>
</dbReference>
<dbReference type="GO" id="GO:0016020">
    <property type="term" value="C:membrane"/>
    <property type="evidence" value="ECO:0007669"/>
    <property type="project" value="GOC"/>
</dbReference>
<comment type="similarity">
    <text evidence="8">Belongs to the acyl carrier protein (ACP) family.</text>
</comment>
<dbReference type="HAMAP" id="MF_01217">
    <property type="entry name" value="Acyl_carrier"/>
    <property type="match status" value="1"/>
</dbReference>
<dbReference type="InterPro" id="IPR009081">
    <property type="entry name" value="PP-bd_ACP"/>
</dbReference>
<evidence type="ECO:0000256" key="6">
    <source>
        <dbReference type="ARBA" id="ARBA00023098"/>
    </source>
</evidence>
<protein>
    <recommendedName>
        <fullName evidence="8 9">Acyl carrier protein</fullName>
        <shortName evidence="8">ACP</shortName>
    </recommendedName>
</protein>
<dbReference type="PANTHER" id="PTHR20863:SF76">
    <property type="entry name" value="CARRIER DOMAIN-CONTAINING PROTEIN"/>
    <property type="match status" value="1"/>
</dbReference>
<dbReference type="NCBIfam" id="NF002150">
    <property type="entry name" value="PRK00982.1-4"/>
    <property type="match status" value="1"/>
</dbReference>
<dbReference type="PROSITE" id="PS00012">
    <property type="entry name" value="PHOSPHOPANTETHEINE"/>
    <property type="match status" value="1"/>
</dbReference>
<dbReference type="InterPro" id="IPR003231">
    <property type="entry name" value="ACP"/>
</dbReference>
<comment type="subcellular location">
    <subcellularLocation>
        <location evidence="8">Cytoplasm</location>
    </subcellularLocation>
</comment>
<evidence type="ECO:0000259" key="11">
    <source>
        <dbReference type="PROSITE" id="PS50075"/>
    </source>
</evidence>
<comment type="PTM">
    <text evidence="8">4'-phosphopantetheine is transferred from CoA to a specific serine of apo-ACP by AcpS. This modification is essential for activity because fatty acids are bound in thioester linkage to the sulfhydryl of the prosthetic group.</text>
</comment>
<dbReference type="AlphaFoldDB" id="A0A1M5T5Q9"/>
<keyword evidence="13" id="KW-1185">Reference proteome</keyword>
<dbReference type="GO" id="GO:0009245">
    <property type="term" value="P:lipid A biosynthetic process"/>
    <property type="evidence" value="ECO:0007669"/>
    <property type="project" value="TreeGrafter"/>
</dbReference>
<dbReference type="GO" id="GO:0000036">
    <property type="term" value="F:acyl carrier activity"/>
    <property type="evidence" value="ECO:0007669"/>
    <property type="project" value="UniProtKB-UniRule"/>
</dbReference>
<keyword evidence="2 8" id="KW-0596">Phosphopantetheine</keyword>
<dbReference type="GO" id="GO:0031177">
    <property type="term" value="F:phosphopantetheine binding"/>
    <property type="evidence" value="ECO:0007669"/>
    <property type="project" value="InterPro"/>
</dbReference>
<dbReference type="SMART" id="SM00823">
    <property type="entry name" value="PKS_PP"/>
    <property type="match status" value="1"/>
</dbReference>
<comment type="function">
    <text evidence="1 8 10">Carrier of the growing fatty acid chain in fatty acid biosynthesis.</text>
</comment>
<sequence>MAEIEKIRQLIAEQLGVDVSEVTDDKNLTDDLGADSLDMVDLVMAFEDEFGIKVEDSDLSRIKTVKDIIDLISQKV</sequence>
<dbReference type="GO" id="GO:0000035">
    <property type="term" value="F:acyl binding"/>
    <property type="evidence" value="ECO:0007669"/>
    <property type="project" value="TreeGrafter"/>
</dbReference>
<keyword evidence="7 8" id="KW-0275">Fatty acid biosynthesis</keyword>
<dbReference type="InterPro" id="IPR006162">
    <property type="entry name" value="Ppantetheine_attach_site"/>
</dbReference>
<dbReference type="Gene3D" id="1.10.1200.10">
    <property type="entry name" value="ACP-like"/>
    <property type="match status" value="1"/>
</dbReference>
<evidence type="ECO:0000256" key="1">
    <source>
        <dbReference type="ARBA" id="ARBA00003180"/>
    </source>
</evidence>
<dbReference type="NCBIfam" id="TIGR00517">
    <property type="entry name" value="acyl_carrier"/>
    <property type="match status" value="1"/>
</dbReference>
<evidence type="ECO:0000256" key="7">
    <source>
        <dbReference type="ARBA" id="ARBA00023160"/>
    </source>
</evidence>
<keyword evidence="3 8" id="KW-0444">Lipid biosynthesis</keyword>
<dbReference type="OrthoDB" id="9804551at2"/>
<keyword evidence="5 8" id="KW-0276">Fatty acid metabolism</keyword>
<evidence type="ECO:0000256" key="8">
    <source>
        <dbReference type="HAMAP-Rule" id="MF_01217"/>
    </source>
</evidence>
<dbReference type="PROSITE" id="PS50075">
    <property type="entry name" value="CARRIER"/>
    <property type="match status" value="1"/>
</dbReference>
<dbReference type="InterPro" id="IPR036736">
    <property type="entry name" value="ACP-like_sf"/>
</dbReference>
<dbReference type="UniPathway" id="UPA00094"/>
<proteinExistence type="inferred from homology"/>
<evidence type="ECO:0000256" key="10">
    <source>
        <dbReference type="RuleBase" id="RU003545"/>
    </source>
</evidence>
<feature type="domain" description="Carrier" evidence="11">
    <location>
        <begin position="1"/>
        <end position="76"/>
    </location>
</feature>
<comment type="PTM">
    <text evidence="10">4'-phosphopantetheine is transferred from CoA to a specific serine of apo-ACP by acpS.</text>
</comment>
<dbReference type="Pfam" id="PF00550">
    <property type="entry name" value="PP-binding"/>
    <property type="match status" value="1"/>
</dbReference>
<evidence type="ECO:0000313" key="13">
    <source>
        <dbReference type="Proteomes" id="UP000242592"/>
    </source>
</evidence>
<comment type="pathway">
    <text evidence="8 10">Lipid metabolism; fatty acid biosynthesis.</text>
</comment>
<dbReference type="RefSeq" id="WP_073073163.1">
    <property type="nucleotide sequence ID" value="NZ_FQXN01000004.1"/>
</dbReference>
<dbReference type="STRING" id="1123380.SAMN02745199_1186"/>
<reference evidence="13" key="1">
    <citation type="submission" date="2016-11" db="EMBL/GenBank/DDBJ databases">
        <authorList>
            <person name="Varghese N."/>
            <person name="Submissions S."/>
        </authorList>
    </citation>
    <scope>NUCLEOTIDE SEQUENCE [LARGE SCALE GENOMIC DNA]</scope>
    <source>
        <strain evidence="13">DSM 15807</strain>
    </source>
</reference>
<dbReference type="SUPFAM" id="SSF47336">
    <property type="entry name" value="ACP-like"/>
    <property type="match status" value="1"/>
</dbReference>
<dbReference type="PANTHER" id="PTHR20863">
    <property type="entry name" value="ACYL CARRIER PROTEIN"/>
    <property type="match status" value="1"/>
</dbReference>
<organism evidence="12 13">
    <name type="scientific">Thermosipho atlanticus DSM 15807</name>
    <dbReference type="NCBI Taxonomy" id="1123380"/>
    <lineage>
        <taxon>Bacteria</taxon>
        <taxon>Thermotogati</taxon>
        <taxon>Thermotogota</taxon>
        <taxon>Thermotogae</taxon>
        <taxon>Thermotogales</taxon>
        <taxon>Fervidobacteriaceae</taxon>
        <taxon>Thermosipho</taxon>
    </lineage>
</organism>
<keyword evidence="6 8" id="KW-0443">Lipid metabolism</keyword>
<evidence type="ECO:0000313" key="12">
    <source>
        <dbReference type="EMBL" id="SHH46097.1"/>
    </source>
</evidence>
<evidence type="ECO:0000256" key="3">
    <source>
        <dbReference type="ARBA" id="ARBA00022516"/>
    </source>
</evidence>
<evidence type="ECO:0000256" key="4">
    <source>
        <dbReference type="ARBA" id="ARBA00022553"/>
    </source>
</evidence>
<keyword evidence="8" id="KW-0963">Cytoplasm</keyword>
<feature type="modified residue" description="O-(pantetheine 4'-phosphoryl)serine" evidence="8">
    <location>
        <position position="36"/>
    </location>
</feature>